<dbReference type="PIRSF" id="PIRSF032025">
    <property type="entry name" value="UCP032025"/>
    <property type="match status" value="1"/>
</dbReference>
<dbReference type="AlphaFoldDB" id="A0A2M9G1A6"/>
<dbReference type="OrthoDB" id="9798292at2"/>
<dbReference type="InterPro" id="IPR008320">
    <property type="entry name" value="UCP032025"/>
</dbReference>
<keyword evidence="2" id="KW-1185">Reference proteome</keyword>
<proteinExistence type="predicted"/>
<reference evidence="1 2" key="1">
    <citation type="submission" date="2017-11" db="EMBL/GenBank/DDBJ databases">
        <title>Draft genome sequence of Rhizobiales bacterium SY3-13.</title>
        <authorList>
            <person name="Sun C."/>
        </authorList>
    </citation>
    <scope>NUCLEOTIDE SEQUENCE [LARGE SCALE GENOMIC DNA]</scope>
    <source>
        <strain evidence="1 2">SY3-13</strain>
    </source>
</reference>
<protein>
    <submittedName>
        <fullName evidence="1">DUF1489 domain-containing protein</fullName>
    </submittedName>
</protein>
<name>A0A2M9G1A6_9PROT</name>
<dbReference type="Pfam" id="PF07370">
    <property type="entry name" value="DUF1489"/>
    <property type="match status" value="1"/>
</dbReference>
<evidence type="ECO:0000313" key="2">
    <source>
        <dbReference type="Proteomes" id="UP000229498"/>
    </source>
</evidence>
<accession>A0A2M9G1A6</accession>
<dbReference type="EMBL" id="PHIG01000032">
    <property type="protein sequence ID" value="PJK29454.1"/>
    <property type="molecule type" value="Genomic_DNA"/>
</dbReference>
<dbReference type="Proteomes" id="UP000229498">
    <property type="component" value="Unassembled WGS sequence"/>
</dbReference>
<organism evidence="1 2">
    <name type="scientific">Minwuia thermotolerans</name>
    <dbReference type="NCBI Taxonomy" id="2056226"/>
    <lineage>
        <taxon>Bacteria</taxon>
        <taxon>Pseudomonadati</taxon>
        <taxon>Pseudomonadota</taxon>
        <taxon>Alphaproteobacteria</taxon>
        <taxon>Minwuiales</taxon>
        <taxon>Minwuiaceae</taxon>
        <taxon>Minwuia</taxon>
    </lineage>
</organism>
<sequence length="140" mass="15621">MAEPVVHLLKLCVGVESVEQLEVFQKARLARGETLRHLTRNRPRRDAEVLAGGSIYWIIAGAIRVRQRIVGLERVETDEGAKCGLVFDPQLIRTEPWARRPHQGWRYLEAKDAPPDLAAGSGADDLPPELRAKLREIGVG</sequence>
<gene>
    <name evidence="1" type="ORF">CVT23_10335</name>
</gene>
<dbReference type="RefSeq" id="WP_109793478.1">
    <property type="nucleotide sequence ID" value="NZ_PHIG01000032.1"/>
</dbReference>
<evidence type="ECO:0000313" key="1">
    <source>
        <dbReference type="EMBL" id="PJK29454.1"/>
    </source>
</evidence>
<comment type="caution">
    <text evidence="1">The sequence shown here is derived from an EMBL/GenBank/DDBJ whole genome shotgun (WGS) entry which is preliminary data.</text>
</comment>